<dbReference type="RefSeq" id="WP_285573942.1">
    <property type="nucleotide sequence ID" value="NZ_BSDE01000003.1"/>
</dbReference>
<dbReference type="Gene3D" id="3.90.1150.10">
    <property type="entry name" value="Aspartate Aminotransferase, domain 1"/>
    <property type="match status" value="1"/>
</dbReference>
<evidence type="ECO:0000259" key="2">
    <source>
        <dbReference type="Pfam" id="PF00266"/>
    </source>
</evidence>
<organism evidence="3 4">
    <name type="scientific">Geothrix limicola</name>
    <dbReference type="NCBI Taxonomy" id="2927978"/>
    <lineage>
        <taxon>Bacteria</taxon>
        <taxon>Pseudomonadati</taxon>
        <taxon>Acidobacteriota</taxon>
        <taxon>Holophagae</taxon>
        <taxon>Holophagales</taxon>
        <taxon>Holophagaceae</taxon>
        <taxon>Geothrix</taxon>
    </lineage>
</organism>
<comment type="caution">
    <text evidence="3">The sequence shown here is derived from an EMBL/GenBank/DDBJ whole genome shotgun (WGS) entry which is preliminary data.</text>
</comment>
<sequence length="407" mass="43661">MNLPPLNPALFHLDEAHLWVMHCAEGPVPRAGLRAVRAFMHKELQPWRMRWEEDFLGLPAAVRTEAAALLGGRAEDISLSPTTSSGLVTVAQGFPWSPGDEVLAPLGEFPSNAWPWLALRARGVAFHEVPLWEGHRSGTEAWESLPPTQAADPEGRLIAALGPRTKVLALSWVRFQDGLKLELQRLGAACRDRGIHLVVDGIQGVGTAPLNLEGLSAFATGGYKGLLAPEGLGFLWTDAAFRQSLSPCGSWLSVEGATDFARPSTDFQRDWLPDGRALEPGGPNLLHASVLLESLRLLNGVGVPAIAAHIAELQARLLEALAGTTWAAEAARLKALLEAGRLASVLSFHHGGRGLEGLDRILKAGYRQGVFASVREGYLRVAFHGFHTEADVDRVAAWLCAASGTAS</sequence>
<dbReference type="Gene3D" id="3.40.640.10">
    <property type="entry name" value="Type I PLP-dependent aspartate aminotransferase-like (Major domain)"/>
    <property type="match status" value="1"/>
</dbReference>
<dbReference type="Proteomes" id="UP001165069">
    <property type="component" value="Unassembled WGS sequence"/>
</dbReference>
<gene>
    <name evidence="3" type="primary">nifS</name>
    <name evidence="3" type="ORF">GETHLI_17060</name>
</gene>
<dbReference type="PANTHER" id="PTHR43586:SF15">
    <property type="entry name" value="BLR3095 PROTEIN"/>
    <property type="match status" value="1"/>
</dbReference>
<protein>
    <submittedName>
        <fullName evidence="3">Cysteine desulfurase</fullName>
    </submittedName>
</protein>
<reference evidence="3 4" key="1">
    <citation type="journal article" date="2023" name="Antonie Van Leeuwenhoek">
        <title>Mesoterricola silvestris gen. nov., sp. nov., Mesoterricola sediminis sp. nov., Geothrix oryzae sp. nov., Geothrix edaphica sp. nov., Geothrix rubra sp. nov., and Geothrix limicola sp. nov., six novel members of Acidobacteriota isolated from soils.</title>
        <authorList>
            <person name="Itoh H."/>
            <person name="Sugisawa Y."/>
            <person name="Mise K."/>
            <person name="Xu Z."/>
            <person name="Kuniyasu M."/>
            <person name="Ushijima N."/>
            <person name="Kawano K."/>
            <person name="Kobayashi E."/>
            <person name="Shiratori Y."/>
            <person name="Masuda Y."/>
            <person name="Senoo K."/>
        </authorList>
    </citation>
    <scope>NUCLEOTIDE SEQUENCE [LARGE SCALE GENOMIC DNA]</scope>
    <source>
        <strain evidence="3 4">Red804</strain>
    </source>
</reference>
<proteinExistence type="predicted"/>
<evidence type="ECO:0000313" key="3">
    <source>
        <dbReference type="EMBL" id="GLH73204.1"/>
    </source>
</evidence>
<dbReference type="Pfam" id="PF00266">
    <property type="entry name" value="Aminotran_5"/>
    <property type="match status" value="1"/>
</dbReference>
<evidence type="ECO:0000256" key="1">
    <source>
        <dbReference type="ARBA" id="ARBA00022898"/>
    </source>
</evidence>
<dbReference type="SUPFAM" id="SSF53383">
    <property type="entry name" value="PLP-dependent transferases"/>
    <property type="match status" value="1"/>
</dbReference>
<evidence type="ECO:0000313" key="4">
    <source>
        <dbReference type="Proteomes" id="UP001165069"/>
    </source>
</evidence>
<dbReference type="InterPro" id="IPR000192">
    <property type="entry name" value="Aminotrans_V_dom"/>
</dbReference>
<name>A0ABQ5QF49_9BACT</name>
<keyword evidence="4" id="KW-1185">Reference proteome</keyword>
<feature type="domain" description="Aminotransferase class V" evidence="2">
    <location>
        <begin position="61"/>
        <end position="394"/>
    </location>
</feature>
<dbReference type="InterPro" id="IPR015424">
    <property type="entry name" value="PyrdxlP-dep_Trfase"/>
</dbReference>
<keyword evidence="1" id="KW-0663">Pyridoxal phosphate</keyword>
<dbReference type="EMBL" id="BSDE01000003">
    <property type="protein sequence ID" value="GLH73204.1"/>
    <property type="molecule type" value="Genomic_DNA"/>
</dbReference>
<accession>A0ABQ5QF49</accession>
<dbReference type="InterPro" id="IPR015421">
    <property type="entry name" value="PyrdxlP-dep_Trfase_major"/>
</dbReference>
<dbReference type="PANTHER" id="PTHR43586">
    <property type="entry name" value="CYSTEINE DESULFURASE"/>
    <property type="match status" value="1"/>
</dbReference>
<dbReference type="InterPro" id="IPR015422">
    <property type="entry name" value="PyrdxlP-dep_Trfase_small"/>
</dbReference>